<dbReference type="PANTHER" id="PTHR30441">
    <property type="entry name" value="DUF748 DOMAIN-CONTAINING PROTEIN"/>
    <property type="match status" value="1"/>
</dbReference>
<sequence>MLNRVYIAIGILLILVMAAAFVVPRFYDWNVYRDRVEAIAAEALGTDVAIRGDLSFTLLPQPQMTISDIVVGDENAPLLEVERADAHLNLMEFLRDIYAVQRLNLDGVKLHLTLDERGGWRMPIQLPQDVPQGNVSIEDAVLSNAEVVLADQRSGESWRMQQINGHLSAAGLRGPFAFEATGTMSAQDYTIRLTSSELNPKGNMRLSAFVAPIDRRFSLDAEGVLYTGGARARFEGESDLRVKPQRRDENDVRGDLTLKTQIALDAEALTIEEFNLVPDENRAGTRLVGNAELSLGAERQFDALISGGVVPLIPQDALRDRTTDPYALVELLINLPPPPEFDVAGGNLQVDIGELGLGDFSLRDVAADLALSGGKWQVQSFTTRLAGDSTLSMSGELIEAQGHAAFDGAFSFTSERLDALARGWRSFTDDNPLFGATAQGNGRLRLSSSGVNIAAEKFRLDDDEFDFVVDWREEKARRLVFNADFGQWGAQSTERLLAFLPEVGSDQKFNQTFPLGRFKVNADQLVFDEMPLRGATFSGKWSKAGIEVDDFTANDVAGVSIQSSGILAGTLEKPQLSGTARLDVQPSADVSRWAAFWPGGMHPKLVDILTTNRPARYEVELMAPQNQAQKISVEAVNADLKLDAAFDFGEGIFNAATAPSVGAVFISARHGAALFDGLQLDGGDFEQSTPAQLSFEYQGTLSNSIEAEIGYEAGSTELGYKGSLIVSDLSNLRGRGSLQGEVSDMEGFSTLVGLNGLFLPDLKGSATLKFTGQEKYELTDIKVRAADEDVTGQLSMSRLGESAVYSGGLRVSRLSVDGLAEYLGGPTAMLNSGAQIWPDGPFNIAANGRKHRGRIDIDTPLIMAGDRPFLTGVSFDLSWTANENRIRNLLGARGEGEVGLDVTICCYGSEAQKQLNGRFRLDGVALSDVLVGPASNTLSGFIDGAGRFSTRGGDFAQMITGLGGEGSFSVVDFAIEGVNSEIFAKIGAMDNLTDLSPEAFKAQIDTDLAQGRIDVPEAEGLFTVASGKMLLRNFSVEDARARLFGDLTLDLSQFGLSGDWMLTPTQAFGDGSVLSENAAQIAYRVAGNLFAPIVDVDVGPMADAIQMRAFELEVEELERLRAEQEARSRAQAEEQQRRMAEQAARLAKEEAAKAQAEAERRAAEEAARQQEQQQNTDVPPLELNVDEPIAYDPDTGEPIYFDPNALYLEEQAPLDLTDGLE</sequence>
<dbReference type="PANTHER" id="PTHR30441:SF4">
    <property type="entry name" value="PROTEIN ASMA"/>
    <property type="match status" value="1"/>
</dbReference>
<evidence type="ECO:0000313" key="3">
    <source>
        <dbReference type="EMBL" id="AVX03979.1"/>
    </source>
</evidence>
<feature type="region of interest" description="Disordered" evidence="1">
    <location>
        <begin position="1125"/>
        <end position="1197"/>
    </location>
</feature>
<organism evidence="3 4">
    <name type="scientific">Maritalea myrionectae</name>
    <dbReference type="NCBI Taxonomy" id="454601"/>
    <lineage>
        <taxon>Bacteria</taxon>
        <taxon>Pseudomonadati</taxon>
        <taxon>Pseudomonadota</taxon>
        <taxon>Alphaproteobacteria</taxon>
        <taxon>Hyphomicrobiales</taxon>
        <taxon>Devosiaceae</taxon>
        <taxon>Maritalea</taxon>
    </lineage>
</organism>
<dbReference type="KEGG" id="mmyr:MXMO3_01449"/>
<protein>
    <recommendedName>
        <fullName evidence="2">AsmA domain-containing protein</fullName>
    </recommendedName>
</protein>
<dbReference type="InterPro" id="IPR007844">
    <property type="entry name" value="AsmA"/>
</dbReference>
<proteinExistence type="predicted"/>
<feature type="compositionally biased region" description="Basic and acidic residues" evidence="1">
    <location>
        <begin position="1125"/>
        <end position="1168"/>
    </location>
</feature>
<dbReference type="EMBL" id="CP021330">
    <property type="protein sequence ID" value="AVX03979.1"/>
    <property type="molecule type" value="Genomic_DNA"/>
</dbReference>
<dbReference type="InterPro" id="IPR052894">
    <property type="entry name" value="AsmA-related"/>
</dbReference>
<evidence type="ECO:0000313" key="4">
    <source>
        <dbReference type="Proteomes" id="UP000258927"/>
    </source>
</evidence>
<dbReference type="GO" id="GO:0005886">
    <property type="term" value="C:plasma membrane"/>
    <property type="evidence" value="ECO:0007669"/>
    <property type="project" value="TreeGrafter"/>
</dbReference>
<keyword evidence="4" id="KW-1185">Reference proteome</keyword>
<dbReference type="Proteomes" id="UP000258927">
    <property type="component" value="Chromosome"/>
</dbReference>
<accession>A0A2R4MDM9</accession>
<dbReference type="Pfam" id="PF05170">
    <property type="entry name" value="AsmA"/>
    <property type="match status" value="1"/>
</dbReference>
<dbReference type="RefSeq" id="WP_117395424.1">
    <property type="nucleotide sequence ID" value="NZ_CP021330.1"/>
</dbReference>
<dbReference type="AlphaFoldDB" id="A0A2R4MDM9"/>
<dbReference type="GO" id="GO:0090313">
    <property type="term" value="P:regulation of protein targeting to membrane"/>
    <property type="evidence" value="ECO:0007669"/>
    <property type="project" value="TreeGrafter"/>
</dbReference>
<gene>
    <name evidence="3" type="ORF">MXMO3_01449</name>
</gene>
<dbReference type="STRING" id="1122213.GCA_000423365_01345"/>
<evidence type="ECO:0000256" key="1">
    <source>
        <dbReference type="SAM" id="MobiDB-lite"/>
    </source>
</evidence>
<evidence type="ECO:0000259" key="2">
    <source>
        <dbReference type="Pfam" id="PF05170"/>
    </source>
</evidence>
<name>A0A2R4MDM9_9HYPH</name>
<feature type="domain" description="AsmA" evidence="2">
    <location>
        <begin position="7"/>
        <end position="155"/>
    </location>
</feature>
<reference evidence="3 4" key="1">
    <citation type="submission" date="2017-05" db="EMBL/GenBank/DDBJ databases">
        <title>Genome Analysis of Maritalea myrionectae HL2708#5.</title>
        <authorList>
            <consortium name="Cotde Inc.-PKNU"/>
            <person name="Jang D."/>
            <person name="Oh H.-M."/>
        </authorList>
    </citation>
    <scope>NUCLEOTIDE SEQUENCE [LARGE SCALE GENOMIC DNA]</scope>
    <source>
        <strain evidence="3 4">HL2708#5</strain>
    </source>
</reference>